<dbReference type="CDD" id="cd01392">
    <property type="entry name" value="HTH_LacI"/>
    <property type="match status" value="1"/>
</dbReference>
<dbReference type="Gene3D" id="3.40.50.2300">
    <property type="match status" value="2"/>
</dbReference>
<reference evidence="6" key="1">
    <citation type="submission" date="2020-10" db="EMBL/GenBank/DDBJ databases">
        <authorList>
            <person name="Gilroy R."/>
        </authorList>
    </citation>
    <scope>NUCLEOTIDE SEQUENCE</scope>
    <source>
        <strain evidence="6">13361</strain>
    </source>
</reference>
<reference evidence="6" key="2">
    <citation type="journal article" date="2021" name="PeerJ">
        <title>Extensive microbial diversity within the chicken gut microbiome revealed by metagenomics and culture.</title>
        <authorList>
            <person name="Gilroy R."/>
            <person name="Ravi A."/>
            <person name="Getino M."/>
            <person name="Pursley I."/>
            <person name="Horton D.L."/>
            <person name="Alikhan N.F."/>
            <person name="Baker D."/>
            <person name="Gharbi K."/>
            <person name="Hall N."/>
            <person name="Watson M."/>
            <person name="Adriaenssens E.M."/>
            <person name="Foster-Nyarko E."/>
            <person name="Jarju S."/>
            <person name="Secka A."/>
            <person name="Antonio M."/>
            <person name="Oren A."/>
            <person name="Chaudhuri R.R."/>
            <person name="La Ragione R."/>
            <person name="Hildebrand F."/>
            <person name="Pallen M.J."/>
        </authorList>
    </citation>
    <scope>NUCLEOTIDE SEQUENCE</scope>
    <source>
        <strain evidence="6">13361</strain>
    </source>
</reference>
<dbReference type="Gene3D" id="1.10.260.40">
    <property type="entry name" value="lambda repressor-like DNA-binding domains"/>
    <property type="match status" value="1"/>
</dbReference>
<dbReference type="CDD" id="cd06288">
    <property type="entry name" value="PBP1_sucrose_transcription_regulator"/>
    <property type="match status" value="1"/>
</dbReference>
<dbReference type="SUPFAM" id="SSF53822">
    <property type="entry name" value="Periplasmic binding protein-like I"/>
    <property type="match status" value="1"/>
</dbReference>
<evidence type="ECO:0000313" key="6">
    <source>
        <dbReference type="EMBL" id="HIQ67424.1"/>
    </source>
</evidence>
<keyword evidence="2" id="KW-0805">Transcription regulation</keyword>
<dbReference type="InterPro" id="IPR028082">
    <property type="entry name" value="Peripla_BP_I"/>
</dbReference>
<dbReference type="Proteomes" id="UP000886796">
    <property type="component" value="Unassembled WGS sequence"/>
</dbReference>
<dbReference type="InterPro" id="IPR000843">
    <property type="entry name" value="HTH_LacI"/>
</dbReference>
<dbReference type="SMART" id="SM00354">
    <property type="entry name" value="HTH_LACI"/>
    <property type="match status" value="1"/>
</dbReference>
<dbReference type="InterPro" id="IPR046335">
    <property type="entry name" value="LacI/GalR-like_sensor"/>
</dbReference>
<dbReference type="PROSITE" id="PS50932">
    <property type="entry name" value="HTH_LACI_2"/>
    <property type="match status" value="1"/>
</dbReference>
<evidence type="ECO:0000256" key="4">
    <source>
        <dbReference type="ARBA" id="ARBA00023163"/>
    </source>
</evidence>
<dbReference type="AlphaFoldDB" id="A0A9D0Z1H7"/>
<dbReference type="Pfam" id="PF13377">
    <property type="entry name" value="Peripla_BP_3"/>
    <property type="match status" value="1"/>
</dbReference>
<evidence type="ECO:0000256" key="2">
    <source>
        <dbReference type="ARBA" id="ARBA00023015"/>
    </source>
</evidence>
<name>A0A9D0Z1H7_9FIRM</name>
<feature type="domain" description="HTH lacI-type" evidence="5">
    <location>
        <begin position="10"/>
        <end position="65"/>
    </location>
</feature>
<dbReference type="GO" id="GO:0003700">
    <property type="term" value="F:DNA-binding transcription factor activity"/>
    <property type="evidence" value="ECO:0007669"/>
    <property type="project" value="TreeGrafter"/>
</dbReference>
<evidence type="ECO:0000256" key="1">
    <source>
        <dbReference type="ARBA" id="ARBA00022491"/>
    </source>
</evidence>
<proteinExistence type="predicted"/>
<organism evidence="6 7">
    <name type="scientific">Candidatus Faecousia excrementigallinarum</name>
    <dbReference type="NCBI Taxonomy" id="2840806"/>
    <lineage>
        <taxon>Bacteria</taxon>
        <taxon>Bacillati</taxon>
        <taxon>Bacillota</taxon>
        <taxon>Clostridia</taxon>
        <taxon>Eubacteriales</taxon>
        <taxon>Oscillospiraceae</taxon>
        <taxon>Faecousia</taxon>
    </lineage>
</organism>
<evidence type="ECO:0000259" key="5">
    <source>
        <dbReference type="PROSITE" id="PS50932"/>
    </source>
</evidence>
<protein>
    <submittedName>
        <fullName evidence="6">LacI family DNA-binding transcriptional regulator</fullName>
    </submittedName>
</protein>
<dbReference type="PANTHER" id="PTHR30146:SF148">
    <property type="entry name" value="HTH-TYPE TRANSCRIPTIONAL REPRESSOR PURR-RELATED"/>
    <property type="match status" value="1"/>
</dbReference>
<keyword evidence="3 6" id="KW-0238">DNA-binding</keyword>
<dbReference type="InterPro" id="IPR010982">
    <property type="entry name" value="Lambda_DNA-bd_dom_sf"/>
</dbReference>
<evidence type="ECO:0000313" key="7">
    <source>
        <dbReference type="Proteomes" id="UP000886796"/>
    </source>
</evidence>
<dbReference type="Pfam" id="PF00356">
    <property type="entry name" value="LacI"/>
    <property type="match status" value="1"/>
</dbReference>
<evidence type="ECO:0000256" key="3">
    <source>
        <dbReference type="ARBA" id="ARBA00023125"/>
    </source>
</evidence>
<comment type="caution">
    <text evidence="6">The sequence shown here is derived from an EMBL/GenBank/DDBJ whole genome shotgun (WGS) entry which is preliminary data.</text>
</comment>
<dbReference type="PRINTS" id="PR00036">
    <property type="entry name" value="HTHLACI"/>
</dbReference>
<gene>
    <name evidence="6" type="ORF">IAB74_02800</name>
</gene>
<keyword evidence="4" id="KW-0804">Transcription</keyword>
<dbReference type="PANTHER" id="PTHR30146">
    <property type="entry name" value="LACI-RELATED TRANSCRIPTIONAL REPRESSOR"/>
    <property type="match status" value="1"/>
</dbReference>
<keyword evidence="1" id="KW-0678">Repressor</keyword>
<sequence>MTEAEVRIIATIKDIARLTGVSAATVSNVLNGKSGAASDAKMQEIFQAAKELHYRPNTLAKNLKLRRTKSIGIITEDLTVFHTPEMVDGIEEYCESQGYEIILDNMRFFKRFGNNFTDTRLHTEFFENAVSALVAQQVEGIVYIGYHCREIIQKPAFPHLPFVYCNCYPKEPEYACVYPNDEDAGYQVGKVLTGLGHTNIGIISGPKGNVNARARLDGFFRALREAGISYDVNTILHGDWGRDSGYENAKKLLPGDCTAIFALNDAMASGVFFRCQELGLQVGRDISLFGYDNLNIARVHTPAISSVEPPLHDIGRKCAQLVLEQIETRSRLTQRVLLPCTLHLRDSVCPR</sequence>
<accession>A0A9D0Z1H7</accession>
<dbReference type="SUPFAM" id="SSF47413">
    <property type="entry name" value="lambda repressor-like DNA-binding domains"/>
    <property type="match status" value="1"/>
</dbReference>
<dbReference type="EMBL" id="DVFK01000040">
    <property type="protein sequence ID" value="HIQ67424.1"/>
    <property type="molecule type" value="Genomic_DNA"/>
</dbReference>
<dbReference type="GO" id="GO:0000976">
    <property type="term" value="F:transcription cis-regulatory region binding"/>
    <property type="evidence" value="ECO:0007669"/>
    <property type="project" value="TreeGrafter"/>
</dbReference>
<dbReference type="PROSITE" id="PS00356">
    <property type="entry name" value="HTH_LACI_1"/>
    <property type="match status" value="1"/>
</dbReference>